<sequence>MISNQNENLEKEVNVNVRVKVKEELHPEVESIEENGAAQQSDFSEIDFSESSESFELKWQNLPISESSFSEEEEEEDENLIEINLPGSESSGLEGELQNQKVEPVLPDFLPESIFSQKGFMELLADINEMNEEDNLIEIDISVGSIKCPRFEIQA</sequence>
<comment type="caution">
    <text evidence="2">The sequence shown here is derived from an EMBL/GenBank/DDBJ whole genome shotgun (WGS) entry which is preliminary data.</text>
</comment>
<feature type="region of interest" description="Disordered" evidence="1">
    <location>
        <begin position="28"/>
        <end position="49"/>
    </location>
</feature>
<gene>
    <name evidence="2" type="ORF">TIFTF001_031404</name>
</gene>
<evidence type="ECO:0000256" key="1">
    <source>
        <dbReference type="SAM" id="MobiDB-lite"/>
    </source>
</evidence>
<evidence type="ECO:0000313" key="2">
    <source>
        <dbReference type="EMBL" id="GMN62323.1"/>
    </source>
</evidence>
<dbReference type="AlphaFoldDB" id="A0AA88DVE8"/>
<accession>A0AA88DVE8</accession>
<dbReference type="EMBL" id="BTGU01000127">
    <property type="protein sequence ID" value="GMN62323.1"/>
    <property type="molecule type" value="Genomic_DNA"/>
</dbReference>
<evidence type="ECO:0000313" key="3">
    <source>
        <dbReference type="Proteomes" id="UP001187192"/>
    </source>
</evidence>
<reference evidence="2" key="1">
    <citation type="submission" date="2023-07" db="EMBL/GenBank/DDBJ databases">
        <title>draft genome sequence of fig (Ficus carica).</title>
        <authorList>
            <person name="Takahashi T."/>
            <person name="Nishimura K."/>
        </authorList>
    </citation>
    <scope>NUCLEOTIDE SEQUENCE</scope>
</reference>
<dbReference type="PANTHER" id="PTHR35708">
    <property type="entry name" value="GB|AAD25831.1"/>
    <property type="match status" value="1"/>
</dbReference>
<proteinExistence type="predicted"/>
<protein>
    <submittedName>
        <fullName evidence="2">Uncharacterized protein</fullName>
    </submittedName>
</protein>
<organism evidence="2 3">
    <name type="scientific">Ficus carica</name>
    <name type="common">Common fig</name>
    <dbReference type="NCBI Taxonomy" id="3494"/>
    <lineage>
        <taxon>Eukaryota</taxon>
        <taxon>Viridiplantae</taxon>
        <taxon>Streptophyta</taxon>
        <taxon>Embryophyta</taxon>
        <taxon>Tracheophyta</taxon>
        <taxon>Spermatophyta</taxon>
        <taxon>Magnoliopsida</taxon>
        <taxon>eudicotyledons</taxon>
        <taxon>Gunneridae</taxon>
        <taxon>Pentapetalae</taxon>
        <taxon>rosids</taxon>
        <taxon>fabids</taxon>
        <taxon>Rosales</taxon>
        <taxon>Moraceae</taxon>
        <taxon>Ficeae</taxon>
        <taxon>Ficus</taxon>
    </lineage>
</organism>
<dbReference type="Proteomes" id="UP001187192">
    <property type="component" value="Unassembled WGS sequence"/>
</dbReference>
<keyword evidence="3" id="KW-1185">Reference proteome</keyword>
<dbReference type="PANTHER" id="PTHR35708:SF3">
    <property type="entry name" value="GB|AAD25831.1"/>
    <property type="match status" value="1"/>
</dbReference>
<name>A0AA88DVE8_FICCA</name>